<proteinExistence type="predicted"/>
<dbReference type="SUPFAM" id="SSF47336">
    <property type="entry name" value="ACP-like"/>
    <property type="match status" value="1"/>
</dbReference>
<dbReference type="InterPro" id="IPR023213">
    <property type="entry name" value="CAT-like_dom_sf"/>
</dbReference>
<dbReference type="GO" id="GO:0044550">
    <property type="term" value="P:secondary metabolite biosynthetic process"/>
    <property type="evidence" value="ECO:0007669"/>
    <property type="project" value="TreeGrafter"/>
</dbReference>
<reference evidence="5 6" key="1">
    <citation type="submission" date="2019-09" db="EMBL/GenBank/DDBJ databases">
        <title>Draft genome sequencing and comparative genomics of hatchery-associated Vibrios.</title>
        <authorList>
            <person name="Kehlet-Delgado H."/>
            <person name="Mueller R.S."/>
        </authorList>
    </citation>
    <scope>NUCLEOTIDE SEQUENCE [LARGE SCALE GENOMIC DNA]</scope>
    <source>
        <strain evidence="5 6">081416A</strain>
    </source>
</reference>
<dbReference type="GO" id="GO:0005737">
    <property type="term" value="C:cytoplasm"/>
    <property type="evidence" value="ECO:0007669"/>
    <property type="project" value="TreeGrafter"/>
</dbReference>
<comment type="cofactor">
    <cofactor evidence="1">
        <name>pantetheine 4'-phosphate</name>
        <dbReference type="ChEBI" id="CHEBI:47942"/>
    </cofactor>
</comment>
<dbReference type="GO" id="GO:0031177">
    <property type="term" value="F:phosphopantetheine binding"/>
    <property type="evidence" value="ECO:0007669"/>
    <property type="project" value="TreeGrafter"/>
</dbReference>
<name>A0A7Y4B004_VIBAL</name>
<dbReference type="SUPFAM" id="SSF52777">
    <property type="entry name" value="CoA-dependent acyltransferases"/>
    <property type="match status" value="2"/>
</dbReference>
<sequence>MNNVTKEPKVLLPIGEYEEQVWMRQLQDSQSIEWRVFCYIIDKKSKNVLIERALHKLVLVDMRLNLRYGLSEDFELEKWHLSEESQFIDTLDLASKQLPELIKAMKMREWDPESQSPFRVVILQTEQEKYLFIVTHPILEPHINNTTIINLLSVNYEALNNHSYCAGFNPKGIDIAQFYYHDDSESNIEEIILAEFRDSLDDPDVELDDDFFEIGGHSLLATRIIGNLMNNHGIEVSFNDFFKFPSVKALAQCASVPHQSPLSTPSEELEMQEATVSSCYPLSFAQQFLWDAHVATGKCAIFNLPFAMRFDGEVDEESFELAFSDLLIRHTGLRSLFVDDESGVGQRIIDEKDLPNYSWFWGSTDAGNANLASEAAYVFDVSKELPLRVRFFRDKQTGKQILSFLIHHMIIDEWSLNSLMSELSNAYMSRVQGLEPVWTKPALSVHDYAVAQKNRGASPEDLRYWVEHLQDATQGLCLTEHKPEQKASVINAIEANWIEVDLGSLAHQAVSALARECNSSIFSVIYSAIAHALQDAGDLKDLVIGTSASGRDDAKYFGSVGYYTTMVAHRVVFDPEQSFVRLIEHVTEIINDSLPHATVPIDMVQRELGFEPNNGLLFDVYAQIHADNALYGSLQNPQGESVSYQQILPNKTESLFGLHFEIMENVVNEARSLRLIVTYQTARYNAEQVSSIGQKMKEVLISQAVLQATLT</sequence>
<dbReference type="PROSITE" id="PS50075">
    <property type="entry name" value="CARRIER"/>
    <property type="match status" value="1"/>
</dbReference>
<keyword evidence="3" id="KW-0597">Phosphoprotein</keyword>
<dbReference type="Gene3D" id="3.30.559.10">
    <property type="entry name" value="Chloramphenicol acetyltransferase-like domain"/>
    <property type="match status" value="1"/>
</dbReference>
<gene>
    <name evidence="5" type="ORF">F0254_04650</name>
</gene>
<dbReference type="InterPro" id="IPR036736">
    <property type="entry name" value="ACP-like_sf"/>
</dbReference>
<dbReference type="RefSeq" id="WP_085569335.1">
    <property type="nucleotide sequence ID" value="NZ_CP099957.1"/>
</dbReference>
<keyword evidence="2" id="KW-0596">Phosphopantetheine</keyword>
<dbReference type="GO" id="GO:0003824">
    <property type="term" value="F:catalytic activity"/>
    <property type="evidence" value="ECO:0007669"/>
    <property type="project" value="InterPro"/>
</dbReference>
<dbReference type="AlphaFoldDB" id="A0A7Y4B004"/>
<dbReference type="Proteomes" id="UP000532247">
    <property type="component" value="Unassembled WGS sequence"/>
</dbReference>
<dbReference type="PANTHER" id="PTHR45527">
    <property type="entry name" value="NONRIBOSOMAL PEPTIDE SYNTHETASE"/>
    <property type="match status" value="1"/>
</dbReference>
<dbReference type="Pfam" id="PF00668">
    <property type="entry name" value="Condensation"/>
    <property type="match status" value="1"/>
</dbReference>
<comment type="caution">
    <text evidence="5">The sequence shown here is derived from an EMBL/GenBank/DDBJ whole genome shotgun (WGS) entry which is preliminary data.</text>
</comment>
<dbReference type="GO" id="GO:0043041">
    <property type="term" value="P:amino acid activation for nonribosomal peptide biosynthetic process"/>
    <property type="evidence" value="ECO:0007669"/>
    <property type="project" value="TreeGrafter"/>
</dbReference>
<evidence type="ECO:0000256" key="1">
    <source>
        <dbReference type="ARBA" id="ARBA00001957"/>
    </source>
</evidence>
<accession>A0A7Y4B004</accession>
<dbReference type="Gene3D" id="3.30.559.30">
    <property type="entry name" value="Nonribosomal peptide synthetase, condensation domain"/>
    <property type="match status" value="1"/>
</dbReference>
<protein>
    <submittedName>
        <fullName evidence="5">Peptide synthetase</fullName>
    </submittedName>
</protein>
<dbReference type="EMBL" id="VTYF01000002">
    <property type="protein sequence ID" value="NOI08154.1"/>
    <property type="molecule type" value="Genomic_DNA"/>
</dbReference>
<dbReference type="InterPro" id="IPR009081">
    <property type="entry name" value="PP-bd_ACP"/>
</dbReference>
<evidence type="ECO:0000259" key="4">
    <source>
        <dbReference type="PROSITE" id="PS50075"/>
    </source>
</evidence>
<dbReference type="PANTHER" id="PTHR45527:SF1">
    <property type="entry name" value="FATTY ACID SYNTHASE"/>
    <property type="match status" value="1"/>
</dbReference>
<evidence type="ECO:0000313" key="6">
    <source>
        <dbReference type="Proteomes" id="UP000532247"/>
    </source>
</evidence>
<dbReference type="InterPro" id="IPR006162">
    <property type="entry name" value="Ppantetheine_attach_site"/>
</dbReference>
<dbReference type="InterPro" id="IPR029058">
    <property type="entry name" value="AB_hydrolase_fold"/>
</dbReference>
<evidence type="ECO:0000313" key="5">
    <source>
        <dbReference type="EMBL" id="NOI08154.1"/>
    </source>
</evidence>
<evidence type="ECO:0000256" key="2">
    <source>
        <dbReference type="ARBA" id="ARBA00022450"/>
    </source>
</evidence>
<dbReference type="Gene3D" id="3.40.50.1820">
    <property type="entry name" value="alpha/beta hydrolase"/>
    <property type="match status" value="1"/>
</dbReference>
<dbReference type="InterPro" id="IPR001242">
    <property type="entry name" value="Condensation_dom"/>
</dbReference>
<evidence type="ECO:0000256" key="3">
    <source>
        <dbReference type="ARBA" id="ARBA00022553"/>
    </source>
</evidence>
<dbReference type="Pfam" id="PF00550">
    <property type="entry name" value="PP-binding"/>
    <property type="match status" value="1"/>
</dbReference>
<organism evidence="5 6">
    <name type="scientific">Vibrio alginolyticus</name>
    <dbReference type="NCBI Taxonomy" id="663"/>
    <lineage>
        <taxon>Bacteria</taxon>
        <taxon>Pseudomonadati</taxon>
        <taxon>Pseudomonadota</taxon>
        <taxon>Gammaproteobacteria</taxon>
        <taxon>Vibrionales</taxon>
        <taxon>Vibrionaceae</taxon>
        <taxon>Vibrio</taxon>
    </lineage>
</organism>
<dbReference type="PROSITE" id="PS00012">
    <property type="entry name" value="PHOSPHOPANTETHEINE"/>
    <property type="match status" value="1"/>
</dbReference>
<feature type="domain" description="Carrier" evidence="4">
    <location>
        <begin position="183"/>
        <end position="258"/>
    </location>
</feature>